<dbReference type="GO" id="GO:0003677">
    <property type="term" value="F:DNA binding"/>
    <property type="evidence" value="ECO:0007669"/>
    <property type="project" value="UniProtKB-KW"/>
</dbReference>
<dbReference type="InterPro" id="IPR037402">
    <property type="entry name" value="YidZ_PBP2"/>
</dbReference>
<evidence type="ECO:0000256" key="2">
    <source>
        <dbReference type="ARBA" id="ARBA00023015"/>
    </source>
</evidence>
<sequence length="303" mass="34089">MHRNLRLLDLNLLLVFDALYRHRRVAEAASELAMSPSAFSHALSRLRGSLNDPLFSRQGSQMQPTPRAESLFPAIAGALSALNGELGQADHFHPATSNQTFTFAATDYTAAVFFPELIARLQADAPGIRTRIVYSREYDALEELLTGRVNFAIGFEEENVQPRHGLASLELFTDDYVVAVRKGHPLANDVLTPETYLQLGHVVVSPWNEHHRPIDSYLASRHVSRRTVVELPSVMSAPFIVSRTDLAITLPRRGVHQLFDTRELTLHTPPFHIPPYTLKVYYRPASGQAKAQQWMLEQISQFE</sequence>
<dbReference type="InterPro" id="IPR000847">
    <property type="entry name" value="LysR_HTH_N"/>
</dbReference>
<dbReference type="AlphaFoldDB" id="A0A3N2SC35"/>
<dbReference type="EMBL" id="RHFN01000003">
    <property type="protein sequence ID" value="ROU17247.1"/>
    <property type="molecule type" value="Genomic_DNA"/>
</dbReference>
<keyword evidence="2" id="KW-0805">Transcription regulation</keyword>
<organism evidence="6 7">
    <name type="scientific">Kluyvera ascorbata</name>
    <dbReference type="NCBI Taxonomy" id="51288"/>
    <lineage>
        <taxon>Bacteria</taxon>
        <taxon>Pseudomonadati</taxon>
        <taxon>Pseudomonadota</taxon>
        <taxon>Gammaproteobacteria</taxon>
        <taxon>Enterobacterales</taxon>
        <taxon>Enterobacteriaceae</taxon>
        <taxon>Kluyvera</taxon>
    </lineage>
</organism>
<dbReference type="InterPro" id="IPR050389">
    <property type="entry name" value="LysR-type_TF"/>
</dbReference>
<gene>
    <name evidence="6" type="ORF">EB837_04855</name>
</gene>
<name>A0A3N2SC35_9ENTR</name>
<dbReference type="PANTHER" id="PTHR30118">
    <property type="entry name" value="HTH-TYPE TRANSCRIPTIONAL REGULATOR LEUO-RELATED"/>
    <property type="match status" value="1"/>
</dbReference>
<dbReference type="Gene3D" id="1.10.10.10">
    <property type="entry name" value="Winged helix-like DNA-binding domain superfamily/Winged helix DNA-binding domain"/>
    <property type="match status" value="1"/>
</dbReference>
<comment type="caution">
    <text evidence="6">The sequence shown here is derived from an EMBL/GenBank/DDBJ whole genome shotgun (WGS) entry which is preliminary data.</text>
</comment>
<dbReference type="GO" id="GO:0003700">
    <property type="term" value="F:DNA-binding transcription factor activity"/>
    <property type="evidence" value="ECO:0007669"/>
    <property type="project" value="InterPro"/>
</dbReference>
<comment type="similarity">
    <text evidence="1">Belongs to the LysR transcriptional regulatory family.</text>
</comment>
<dbReference type="InterPro" id="IPR036388">
    <property type="entry name" value="WH-like_DNA-bd_sf"/>
</dbReference>
<keyword evidence="4" id="KW-0804">Transcription</keyword>
<evidence type="ECO:0000313" key="6">
    <source>
        <dbReference type="EMBL" id="ROU17247.1"/>
    </source>
</evidence>
<dbReference type="SUPFAM" id="SSF46785">
    <property type="entry name" value="Winged helix' DNA-binding domain"/>
    <property type="match status" value="1"/>
</dbReference>
<dbReference type="RefSeq" id="WP_123650523.1">
    <property type="nucleotide sequence ID" value="NZ_RHFN01000003.1"/>
</dbReference>
<dbReference type="InterPro" id="IPR036390">
    <property type="entry name" value="WH_DNA-bd_sf"/>
</dbReference>
<dbReference type="Gene3D" id="3.40.190.10">
    <property type="entry name" value="Periplasmic binding protein-like II"/>
    <property type="match status" value="2"/>
</dbReference>
<dbReference type="SUPFAM" id="SSF53850">
    <property type="entry name" value="Periplasmic binding protein-like II"/>
    <property type="match status" value="1"/>
</dbReference>
<feature type="domain" description="HTH lysR-type" evidence="5">
    <location>
        <begin position="8"/>
        <end position="65"/>
    </location>
</feature>
<dbReference type="Proteomes" id="UP000268051">
    <property type="component" value="Unassembled WGS sequence"/>
</dbReference>
<dbReference type="OrthoDB" id="8839911at2"/>
<dbReference type="Pfam" id="PF03466">
    <property type="entry name" value="LysR_substrate"/>
    <property type="match status" value="1"/>
</dbReference>
<evidence type="ECO:0000256" key="1">
    <source>
        <dbReference type="ARBA" id="ARBA00009437"/>
    </source>
</evidence>
<dbReference type="PROSITE" id="PS50931">
    <property type="entry name" value="HTH_LYSR"/>
    <property type="match status" value="1"/>
</dbReference>
<accession>A0A3N2SC35</accession>
<dbReference type="Pfam" id="PF00126">
    <property type="entry name" value="HTH_1"/>
    <property type="match status" value="1"/>
</dbReference>
<evidence type="ECO:0000259" key="5">
    <source>
        <dbReference type="PROSITE" id="PS50931"/>
    </source>
</evidence>
<dbReference type="CDD" id="cd08417">
    <property type="entry name" value="PBP2_Nitroaromatics_like"/>
    <property type="match status" value="1"/>
</dbReference>
<dbReference type="InterPro" id="IPR005119">
    <property type="entry name" value="LysR_subst-bd"/>
</dbReference>
<dbReference type="PANTHER" id="PTHR30118:SF15">
    <property type="entry name" value="TRANSCRIPTIONAL REGULATORY PROTEIN"/>
    <property type="match status" value="1"/>
</dbReference>
<keyword evidence="3" id="KW-0238">DNA-binding</keyword>
<evidence type="ECO:0000313" key="7">
    <source>
        <dbReference type="Proteomes" id="UP000268051"/>
    </source>
</evidence>
<reference evidence="6 7" key="1">
    <citation type="submission" date="2018-10" db="EMBL/GenBank/DDBJ databases">
        <title>Horizontal transference of carbapenem resistance between Klebsiella pneumoniae and Kluyvera ascorbata during abdominal infection: a case report.</title>
        <authorList>
            <person name="Raro O.H.F."/>
            <person name="Lima-Morales D."/>
            <person name="Barth A.L."/>
            <person name="Paim T.G.S."/>
            <person name="Mott M.P."/>
            <person name="Riche C.V.W."/>
            <person name="Teixeira U.F."/>
            <person name="Waechter F."/>
            <person name="Dias C.A.G."/>
        </authorList>
    </citation>
    <scope>NUCLEOTIDE SEQUENCE [LARGE SCALE GENOMIC DNA]</scope>
    <source>
        <strain evidence="6 7">OT2</strain>
    </source>
</reference>
<proteinExistence type="inferred from homology"/>
<protein>
    <submittedName>
        <fullName evidence="6">LysR family transcriptional regulator</fullName>
    </submittedName>
</protein>
<evidence type="ECO:0000256" key="4">
    <source>
        <dbReference type="ARBA" id="ARBA00023163"/>
    </source>
</evidence>
<evidence type="ECO:0000256" key="3">
    <source>
        <dbReference type="ARBA" id="ARBA00023125"/>
    </source>
</evidence>